<dbReference type="GO" id="GO:0006915">
    <property type="term" value="P:apoptotic process"/>
    <property type="evidence" value="ECO:0007669"/>
    <property type="project" value="UniProtKB-KW"/>
</dbReference>
<evidence type="ECO:0000256" key="5">
    <source>
        <dbReference type="ARBA" id="ARBA00022670"/>
    </source>
</evidence>
<feature type="compositionally biased region" description="Polar residues" evidence="19">
    <location>
        <begin position="550"/>
        <end position="559"/>
    </location>
</feature>
<dbReference type="Pfam" id="PF00450">
    <property type="entry name" value="Peptidase_S10"/>
    <property type="match status" value="1"/>
</dbReference>
<evidence type="ECO:0000256" key="7">
    <source>
        <dbReference type="ARBA" id="ARBA00022703"/>
    </source>
</evidence>
<evidence type="ECO:0000256" key="6">
    <source>
        <dbReference type="ARBA" id="ARBA00022692"/>
    </source>
</evidence>
<dbReference type="InterPro" id="IPR001563">
    <property type="entry name" value="Peptidase_S10"/>
</dbReference>
<comment type="subcellular location">
    <subcellularLocation>
        <location evidence="2">Golgi apparatus</location>
        <location evidence="2">trans-Golgi network membrane</location>
        <topology evidence="2">Single-pass type I membrane protein</topology>
    </subcellularLocation>
</comment>
<keyword evidence="9 22" id="KW-0378">Hydrolase</keyword>
<evidence type="ECO:0000256" key="18">
    <source>
        <dbReference type="ARBA" id="ARBA00042717"/>
    </source>
</evidence>
<gene>
    <name evidence="22" type="ORF">DM01DRAFT_1340581</name>
</gene>
<dbReference type="GO" id="GO:0006508">
    <property type="term" value="P:proteolysis"/>
    <property type="evidence" value="ECO:0007669"/>
    <property type="project" value="UniProtKB-KW"/>
</dbReference>
<keyword evidence="13" id="KW-0325">Glycoprotein</keyword>
<sequence length="668" mass="74544">MLSQTSGLWVCLLSAFWILSRVSAQQELANKYKVTSLPGVDFSTIPFEQYAGHIQVAAEHDANIFFWKIDAINDAPTKRLIIWLNGGPGCSSMDGLFMENGPYRVTPDLKLQLNDGGWNQHATVVFVDQPVGTGFSFSDGNGYMHNMTQVSEEFTTFLDKLFDLFPSLNEQELYIAGESFAGTYIPYFADRMLLLNREGKAKYNLQGIAIGNGWISPVHQYEAYYDFGVQNNLFSDSLLKDAQRHLASCRKEMDLTSTIHYRNCELVLDDILDSSKKVIDGQNEGNPVCINMYDIRLRNESYPDCGMSWPYDLPDVTTYLRQQGLVNAIHASKKGLGWEECSHGVSAALAGDQSKPAFNLMPGIISEIRVLLFSGEYDLICNYIGTEYMIGNMTWNGAIGFKKAQPLEWVIGDKVVGHYTEERNLTYVLIKDGSHMVPYDKPLETLDMINRFMHVGANQVGGKPSFVGSSIPTTSSDPVEEKGDMETPFEAEKQHSDQQPPTSQEADMDASDVDATGLTASMKSKGTYGSLVLFLAIVVFGCCYCRPKRQTSNGPSHDSSGMVDRMKGWLGRPDHRQGARPLRLEDQDESNELDELVIDSPAMFSAAEHGLDDDDEFRNPLHTTNAKTNRFAIVEENDEEAAFDDFDEFDNTDDDATMTSQKARQVKA</sequence>
<evidence type="ECO:0000256" key="10">
    <source>
        <dbReference type="ARBA" id="ARBA00022989"/>
    </source>
</evidence>
<keyword evidence="12 20" id="KW-0472">Membrane</keyword>
<dbReference type="Proteomes" id="UP000242146">
    <property type="component" value="Unassembled WGS sequence"/>
</dbReference>
<proteinExistence type="inferred from homology"/>
<dbReference type="EMBL" id="MCGT01000051">
    <property type="protein sequence ID" value="ORX44025.1"/>
    <property type="molecule type" value="Genomic_DNA"/>
</dbReference>
<feature type="region of interest" description="Disordered" evidence="19">
    <location>
        <begin position="644"/>
        <end position="668"/>
    </location>
</feature>
<keyword evidence="5" id="KW-0645">Protease</keyword>
<dbReference type="PROSITE" id="PS00560">
    <property type="entry name" value="CARBOXYPEPT_SER_HIS"/>
    <property type="match status" value="1"/>
</dbReference>
<evidence type="ECO:0000256" key="3">
    <source>
        <dbReference type="ARBA" id="ARBA00009431"/>
    </source>
</evidence>
<dbReference type="GO" id="GO:0005802">
    <property type="term" value="C:trans-Golgi network"/>
    <property type="evidence" value="ECO:0007669"/>
    <property type="project" value="TreeGrafter"/>
</dbReference>
<keyword evidence="11" id="KW-0333">Golgi apparatus</keyword>
<comment type="similarity">
    <text evidence="3">Belongs to the peptidase S10 family.</text>
</comment>
<evidence type="ECO:0000256" key="8">
    <source>
        <dbReference type="ARBA" id="ARBA00022729"/>
    </source>
</evidence>
<comment type="catalytic activity">
    <reaction evidence="1">
        <text>Preferential release of a C-terminal arginine or lysine residue.</text>
        <dbReference type="EC" id="3.4.16.6"/>
    </reaction>
</comment>
<dbReference type="FunFam" id="3.40.50.1820:FF:000121">
    <property type="entry name" value="Carboxypeptidase D"/>
    <property type="match status" value="1"/>
</dbReference>
<keyword evidence="7" id="KW-0053">Apoptosis</keyword>
<evidence type="ECO:0000256" key="4">
    <source>
        <dbReference type="ARBA" id="ARBA00022645"/>
    </source>
</evidence>
<keyword evidence="4" id="KW-0121">Carboxypeptidase</keyword>
<evidence type="ECO:0000256" key="20">
    <source>
        <dbReference type="SAM" id="Phobius"/>
    </source>
</evidence>
<evidence type="ECO:0000256" key="15">
    <source>
        <dbReference type="ARBA" id="ARBA00038895"/>
    </source>
</evidence>
<dbReference type="EC" id="3.4.16.6" evidence="15"/>
<feature type="compositionally biased region" description="Acidic residues" evidence="19">
    <location>
        <begin position="644"/>
        <end position="656"/>
    </location>
</feature>
<comment type="caution">
    <text evidence="22">The sequence shown here is derived from an EMBL/GenBank/DDBJ whole genome shotgun (WGS) entry which is preliminary data.</text>
</comment>
<dbReference type="SUPFAM" id="SSF53474">
    <property type="entry name" value="alpha/beta-Hydrolases"/>
    <property type="match status" value="1"/>
</dbReference>
<evidence type="ECO:0000256" key="11">
    <source>
        <dbReference type="ARBA" id="ARBA00023034"/>
    </source>
</evidence>
<dbReference type="STRING" id="101127.A0A1X2G3R2"/>
<comment type="function">
    <text evidence="14">Protease with a carboxypeptidase B-like function involved in the C-terminal processing of the lysine and arginine residues from protein precursors. Promotes cell fusion and is involved in the programmed cell death.</text>
</comment>
<evidence type="ECO:0000256" key="21">
    <source>
        <dbReference type="SAM" id="SignalP"/>
    </source>
</evidence>
<evidence type="ECO:0000256" key="19">
    <source>
        <dbReference type="SAM" id="MobiDB-lite"/>
    </source>
</evidence>
<feature type="region of interest" description="Disordered" evidence="19">
    <location>
        <begin position="464"/>
        <end position="510"/>
    </location>
</feature>
<keyword evidence="10 20" id="KW-1133">Transmembrane helix</keyword>
<dbReference type="Gene3D" id="3.40.50.1820">
    <property type="entry name" value="alpha/beta hydrolase"/>
    <property type="match status" value="1"/>
</dbReference>
<organism evidence="22 23">
    <name type="scientific">Hesseltinella vesiculosa</name>
    <dbReference type="NCBI Taxonomy" id="101127"/>
    <lineage>
        <taxon>Eukaryota</taxon>
        <taxon>Fungi</taxon>
        <taxon>Fungi incertae sedis</taxon>
        <taxon>Mucoromycota</taxon>
        <taxon>Mucoromycotina</taxon>
        <taxon>Mucoromycetes</taxon>
        <taxon>Mucorales</taxon>
        <taxon>Cunninghamellaceae</taxon>
        <taxon>Hesseltinella</taxon>
    </lineage>
</organism>
<feature type="region of interest" description="Disordered" evidence="19">
    <location>
        <begin position="550"/>
        <end position="590"/>
    </location>
</feature>
<keyword evidence="8 21" id="KW-0732">Signal</keyword>
<dbReference type="OrthoDB" id="443318at2759"/>
<dbReference type="GO" id="GO:0004185">
    <property type="term" value="F:serine-type carboxypeptidase activity"/>
    <property type="evidence" value="ECO:0007669"/>
    <property type="project" value="UniProtKB-EC"/>
</dbReference>
<evidence type="ECO:0000256" key="2">
    <source>
        <dbReference type="ARBA" id="ARBA00004393"/>
    </source>
</evidence>
<feature type="transmembrane region" description="Helical" evidence="20">
    <location>
        <begin position="528"/>
        <end position="545"/>
    </location>
</feature>
<keyword evidence="23" id="KW-1185">Reference proteome</keyword>
<dbReference type="InterPro" id="IPR029058">
    <property type="entry name" value="AB_hydrolase_fold"/>
</dbReference>
<evidence type="ECO:0000256" key="13">
    <source>
        <dbReference type="ARBA" id="ARBA00023180"/>
    </source>
</evidence>
<dbReference type="PRINTS" id="PR00724">
    <property type="entry name" value="CRBOXYPTASEC"/>
</dbReference>
<evidence type="ECO:0000313" key="22">
    <source>
        <dbReference type="EMBL" id="ORX44025.1"/>
    </source>
</evidence>
<accession>A0A1X2G3R2</accession>
<evidence type="ECO:0000256" key="16">
    <source>
        <dbReference type="ARBA" id="ARBA00040403"/>
    </source>
</evidence>
<reference evidence="22 23" key="1">
    <citation type="submission" date="2016-07" db="EMBL/GenBank/DDBJ databases">
        <title>Pervasive Adenine N6-methylation of Active Genes in Fungi.</title>
        <authorList>
            <consortium name="DOE Joint Genome Institute"/>
            <person name="Mondo S.J."/>
            <person name="Dannebaum R.O."/>
            <person name="Kuo R.C."/>
            <person name="Labutti K."/>
            <person name="Haridas S."/>
            <person name="Kuo A."/>
            <person name="Salamov A."/>
            <person name="Ahrendt S.R."/>
            <person name="Lipzen A."/>
            <person name="Sullivan W."/>
            <person name="Andreopoulos W.B."/>
            <person name="Clum A."/>
            <person name="Lindquist E."/>
            <person name="Daum C."/>
            <person name="Ramamoorthy G.K."/>
            <person name="Gryganskyi A."/>
            <person name="Culley D."/>
            <person name="Magnuson J.K."/>
            <person name="James T.Y."/>
            <person name="O'Malley M.A."/>
            <person name="Stajich J.E."/>
            <person name="Spatafora J.W."/>
            <person name="Visel A."/>
            <person name="Grigoriev I.V."/>
        </authorList>
    </citation>
    <scope>NUCLEOTIDE SEQUENCE [LARGE SCALE GENOMIC DNA]</scope>
    <source>
        <strain evidence="22 23">NRRL 3301</strain>
    </source>
</reference>
<evidence type="ECO:0000313" key="23">
    <source>
        <dbReference type="Proteomes" id="UP000242146"/>
    </source>
</evidence>
<evidence type="ECO:0000256" key="1">
    <source>
        <dbReference type="ARBA" id="ARBA00001003"/>
    </source>
</evidence>
<protein>
    <recommendedName>
        <fullName evidence="17">Pheromone-processing carboxypeptidase KEX1</fullName>
        <ecNumber evidence="15">3.4.16.6</ecNumber>
    </recommendedName>
    <alternativeName>
        <fullName evidence="18">Carboxypeptidase D</fullName>
    </alternativeName>
    <alternativeName>
        <fullName evidence="16">Pheromone-processing carboxypeptidase kex1</fullName>
    </alternativeName>
</protein>
<feature type="chain" id="PRO_5010887218" description="Pheromone-processing carboxypeptidase KEX1" evidence="21">
    <location>
        <begin position="25"/>
        <end position="668"/>
    </location>
</feature>
<feature type="signal peptide" evidence="21">
    <location>
        <begin position="1"/>
        <end position="24"/>
    </location>
</feature>
<evidence type="ECO:0000256" key="9">
    <source>
        <dbReference type="ARBA" id="ARBA00022801"/>
    </source>
</evidence>
<dbReference type="AlphaFoldDB" id="A0A1X2G3R2"/>
<evidence type="ECO:0000256" key="14">
    <source>
        <dbReference type="ARBA" id="ARBA00037042"/>
    </source>
</evidence>
<feature type="compositionally biased region" description="Polar residues" evidence="19">
    <location>
        <begin position="467"/>
        <end position="477"/>
    </location>
</feature>
<feature type="compositionally biased region" description="Polar residues" evidence="19">
    <location>
        <begin position="658"/>
        <end position="668"/>
    </location>
</feature>
<keyword evidence="6 20" id="KW-0812">Transmembrane</keyword>
<evidence type="ECO:0000256" key="12">
    <source>
        <dbReference type="ARBA" id="ARBA00023136"/>
    </source>
</evidence>
<feature type="compositionally biased region" description="Basic and acidic residues" evidence="19">
    <location>
        <begin position="479"/>
        <end position="496"/>
    </location>
</feature>
<name>A0A1X2G3R2_9FUNG</name>
<dbReference type="PANTHER" id="PTHR11802:SF190">
    <property type="entry name" value="PHEROMONE-PROCESSING CARBOXYPEPTIDASE KEX1"/>
    <property type="match status" value="1"/>
</dbReference>
<dbReference type="InterPro" id="IPR033124">
    <property type="entry name" value="Ser_caboxypep_his_AS"/>
</dbReference>
<evidence type="ECO:0000256" key="17">
    <source>
        <dbReference type="ARBA" id="ARBA00040628"/>
    </source>
</evidence>
<feature type="compositionally biased region" description="Basic and acidic residues" evidence="19">
    <location>
        <begin position="564"/>
        <end position="585"/>
    </location>
</feature>
<dbReference type="PANTHER" id="PTHR11802">
    <property type="entry name" value="SERINE PROTEASE FAMILY S10 SERINE CARBOXYPEPTIDASE"/>
    <property type="match status" value="1"/>
</dbReference>